<reference evidence="1 2" key="1">
    <citation type="submission" date="2021-06" db="EMBL/GenBank/DDBJ databases">
        <authorList>
            <person name="Palmer J.M."/>
        </authorList>
    </citation>
    <scope>NUCLEOTIDE SEQUENCE [LARGE SCALE GENOMIC DNA]</scope>
    <source>
        <strain evidence="1 2">AS_MEX2019</strain>
        <tissue evidence="1">Muscle</tissue>
    </source>
</reference>
<evidence type="ECO:0000313" key="1">
    <source>
        <dbReference type="EMBL" id="MEQ2293811.1"/>
    </source>
</evidence>
<name>A0ABV0YJA7_9TELE</name>
<organism evidence="1 2">
    <name type="scientific">Ameca splendens</name>
    <dbReference type="NCBI Taxonomy" id="208324"/>
    <lineage>
        <taxon>Eukaryota</taxon>
        <taxon>Metazoa</taxon>
        <taxon>Chordata</taxon>
        <taxon>Craniata</taxon>
        <taxon>Vertebrata</taxon>
        <taxon>Euteleostomi</taxon>
        <taxon>Actinopterygii</taxon>
        <taxon>Neopterygii</taxon>
        <taxon>Teleostei</taxon>
        <taxon>Neoteleostei</taxon>
        <taxon>Acanthomorphata</taxon>
        <taxon>Ovalentaria</taxon>
        <taxon>Atherinomorphae</taxon>
        <taxon>Cyprinodontiformes</taxon>
        <taxon>Goodeidae</taxon>
        <taxon>Ameca</taxon>
    </lineage>
</organism>
<proteinExistence type="predicted"/>
<protein>
    <submittedName>
        <fullName evidence="1">Uncharacterized protein</fullName>
    </submittedName>
</protein>
<keyword evidence="2" id="KW-1185">Reference proteome</keyword>
<gene>
    <name evidence="1" type="ORF">AMECASPLE_037347</name>
</gene>
<evidence type="ECO:0000313" key="2">
    <source>
        <dbReference type="Proteomes" id="UP001469553"/>
    </source>
</evidence>
<comment type="caution">
    <text evidence="1">The sequence shown here is derived from an EMBL/GenBank/DDBJ whole genome shotgun (WGS) entry which is preliminary data.</text>
</comment>
<dbReference type="EMBL" id="JAHRIP010034490">
    <property type="protein sequence ID" value="MEQ2293811.1"/>
    <property type="molecule type" value="Genomic_DNA"/>
</dbReference>
<dbReference type="Proteomes" id="UP001469553">
    <property type="component" value="Unassembled WGS sequence"/>
</dbReference>
<sequence>MLPFIKYKLSIERNPKSRVAVYGSMQKDGNYGQYVDMMKPNQYTTESGKKTYDLHTPQPLMPSNPDTYIDFPHTATSGRVKYRSECPFTYKPNTDTQPNRIINTK</sequence>
<accession>A0ABV0YJA7</accession>